<dbReference type="PANTHER" id="PTHR11228:SF7">
    <property type="entry name" value="PQQA PEPTIDE CYCLASE"/>
    <property type="match status" value="1"/>
</dbReference>
<evidence type="ECO:0000313" key="7">
    <source>
        <dbReference type="EMBL" id="PPQ27949.1"/>
    </source>
</evidence>
<dbReference type="EMBL" id="NHSJ01000118">
    <property type="protein sequence ID" value="PPQ27949.1"/>
    <property type="molecule type" value="Genomic_DNA"/>
</dbReference>
<dbReference type="AlphaFoldDB" id="A0A2S6N023"/>
<dbReference type="SUPFAM" id="SSF102114">
    <property type="entry name" value="Radical SAM enzymes"/>
    <property type="match status" value="1"/>
</dbReference>
<dbReference type="CDD" id="cd01335">
    <property type="entry name" value="Radical_SAM"/>
    <property type="match status" value="1"/>
</dbReference>
<dbReference type="Gene3D" id="1.25.40.10">
    <property type="entry name" value="Tetratricopeptide repeat domain"/>
    <property type="match status" value="1"/>
</dbReference>
<organism evidence="7 8">
    <name type="scientific">Rhodoblastus sphagnicola</name>
    <dbReference type="NCBI Taxonomy" id="333368"/>
    <lineage>
        <taxon>Bacteria</taxon>
        <taxon>Pseudomonadati</taxon>
        <taxon>Pseudomonadota</taxon>
        <taxon>Alphaproteobacteria</taxon>
        <taxon>Hyphomicrobiales</taxon>
        <taxon>Rhodoblastaceae</taxon>
        <taxon>Rhodoblastus</taxon>
    </lineage>
</organism>
<gene>
    <name evidence="7" type="ORF">CCR94_19045</name>
</gene>
<dbReference type="Pfam" id="PF04055">
    <property type="entry name" value="Radical_SAM"/>
    <property type="match status" value="1"/>
</dbReference>
<dbReference type="RefSeq" id="WP_104509412.1">
    <property type="nucleotide sequence ID" value="NZ_JACIGC010000005.1"/>
</dbReference>
<dbReference type="InterPro" id="IPR013785">
    <property type="entry name" value="Aldolase_TIM"/>
</dbReference>
<evidence type="ECO:0000256" key="3">
    <source>
        <dbReference type="ARBA" id="ARBA00022723"/>
    </source>
</evidence>
<keyword evidence="8" id="KW-1185">Reference proteome</keyword>
<name>A0A2S6N023_9HYPH</name>
<dbReference type="PANTHER" id="PTHR11228">
    <property type="entry name" value="RADICAL SAM DOMAIN PROTEIN"/>
    <property type="match status" value="1"/>
</dbReference>
<sequence length="448" mass="48768">MTQGAVANEGILRTAWALIQAERLDEANILLENACGDDPQALNARGVICARRGEFAKGVALLSQAVAALPQEPTIRANMEIMTRAASALLSDACPGGETGDKLSRVLRRAAPQDAYILTTSRCNLRCVYCGISGGLADQASLADMEPRILGKIVSMLQKHPARHVTLSGGEVTFMKDWMKTVDYITGNGLTANLICNGGRLLNDEELEFMLRFKTICFSIDTPDVELAKRLRPKVAVPNIVYNILRLRAVASMRNQPPPPLSISCVLSDANLHTLPDLVALVHTMGLNNLAVNEVTELEGGCADSRSVRHWKRYSPEQCRAIVSEAVEFGRRCGVHVGFFEGFLDAIAGNEQSASMPKGMTRLCTDPWRLLVFMPNGDIHTCCCIGYPPIAHIDEVESLEDIFFSPANLRCKEELLTGKLNESCLKCTMRPIASPADVVAARAAEMLC</sequence>
<dbReference type="SFLD" id="SFLDS00029">
    <property type="entry name" value="Radical_SAM"/>
    <property type="match status" value="1"/>
</dbReference>
<evidence type="ECO:0000259" key="6">
    <source>
        <dbReference type="PROSITE" id="PS51918"/>
    </source>
</evidence>
<comment type="caution">
    <text evidence="7">The sequence shown here is derived from an EMBL/GenBank/DDBJ whole genome shotgun (WGS) entry which is preliminary data.</text>
</comment>
<dbReference type="SFLD" id="SFLDG01067">
    <property type="entry name" value="SPASM/twitch_domain_containing"/>
    <property type="match status" value="1"/>
</dbReference>
<dbReference type="OrthoDB" id="9782387at2"/>
<dbReference type="Proteomes" id="UP000239089">
    <property type="component" value="Unassembled WGS sequence"/>
</dbReference>
<feature type="domain" description="Radical SAM core" evidence="6">
    <location>
        <begin position="109"/>
        <end position="332"/>
    </location>
</feature>
<dbReference type="GO" id="GO:0046872">
    <property type="term" value="F:metal ion binding"/>
    <property type="evidence" value="ECO:0007669"/>
    <property type="project" value="UniProtKB-KW"/>
</dbReference>
<accession>A0A2S6N023</accession>
<protein>
    <recommendedName>
        <fullName evidence="6">Radical SAM core domain-containing protein</fullName>
    </recommendedName>
</protein>
<keyword evidence="3" id="KW-0479">Metal-binding</keyword>
<keyword evidence="2" id="KW-0949">S-adenosyl-L-methionine</keyword>
<dbReference type="SUPFAM" id="SSF48452">
    <property type="entry name" value="TPR-like"/>
    <property type="match status" value="1"/>
</dbReference>
<evidence type="ECO:0000256" key="5">
    <source>
        <dbReference type="ARBA" id="ARBA00023014"/>
    </source>
</evidence>
<dbReference type="InterPro" id="IPR007197">
    <property type="entry name" value="rSAM"/>
</dbReference>
<dbReference type="GO" id="GO:0051536">
    <property type="term" value="F:iron-sulfur cluster binding"/>
    <property type="evidence" value="ECO:0007669"/>
    <property type="project" value="UniProtKB-KW"/>
</dbReference>
<evidence type="ECO:0000313" key="8">
    <source>
        <dbReference type="Proteomes" id="UP000239089"/>
    </source>
</evidence>
<reference evidence="7 8" key="1">
    <citation type="journal article" date="2018" name="Arch. Microbiol.">
        <title>New insights into the metabolic potential of the phototrophic purple bacterium Rhodopila globiformis DSM 161(T) from its draft genome sequence and evidence for a vanadium-dependent nitrogenase.</title>
        <authorList>
            <person name="Imhoff J.F."/>
            <person name="Rahn T."/>
            <person name="Kunzel S."/>
            <person name="Neulinger S.C."/>
        </authorList>
    </citation>
    <scope>NUCLEOTIDE SEQUENCE [LARGE SCALE GENOMIC DNA]</scope>
    <source>
        <strain evidence="7 8">DSM 16996</strain>
    </source>
</reference>
<dbReference type="InterPro" id="IPR011990">
    <property type="entry name" value="TPR-like_helical_dom_sf"/>
</dbReference>
<dbReference type="InterPro" id="IPR050377">
    <property type="entry name" value="Radical_SAM_PqqE_MftC-like"/>
</dbReference>
<dbReference type="CDD" id="cd21109">
    <property type="entry name" value="SPASM"/>
    <property type="match status" value="1"/>
</dbReference>
<keyword evidence="5" id="KW-0411">Iron-sulfur</keyword>
<dbReference type="Gene3D" id="3.20.20.70">
    <property type="entry name" value="Aldolase class I"/>
    <property type="match status" value="1"/>
</dbReference>
<dbReference type="PROSITE" id="PS51918">
    <property type="entry name" value="RADICAL_SAM"/>
    <property type="match status" value="1"/>
</dbReference>
<proteinExistence type="predicted"/>
<comment type="cofactor">
    <cofactor evidence="1">
        <name>[4Fe-4S] cluster</name>
        <dbReference type="ChEBI" id="CHEBI:49883"/>
    </cofactor>
</comment>
<dbReference type="GO" id="GO:0003824">
    <property type="term" value="F:catalytic activity"/>
    <property type="evidence" value="ECO:0007669"/>
    <property type="project" value="InterPro"/>
</dbReference>
<dbReference type="InterPro" id="IPR058240">
    <property type="entry name" value="rSAM_sf"/>
</dbReference>
<evidence type="ECO:0000256" key="4">
    <source>
        <dbReference type="ARBA" id="ARBA00023004"/>
    </source>
</evidence>
<evidence type="ECO:0000256" key="1">
    <source>
        <dbReference type="ARBA" id="ARBA00001966"/>
    </source>
</evidence>
<keyword evidence="4" id="KW-0408">Iron</keyword>
<evidence type="ECO:0000256" key="2">
    <source>
        <dbReference type="ARBA" id="ARBA00022691"/>
    </source>
</evidence>